<dbReference type="EMBL" id="AEZJ02000004">
    <property type="protein sequence ID" value="EIG95535.1"/>
    <property type="molecule type" value="Genomic_DNA"/>
</dbReference>
<evidence type="ECO:0000256" key="1">
    <source>
        <dbReference type="SAM" id="Coils"/>
    </source>
</evidence>
<reference evidence="2 3" key="1">
    <citation type="submission" date="2011-12" db="EMBL/GenBank/DDBJ databases">
        <authorList>
            <person name="Brinkac L."/>
            <person name="Radune D."/>
            <person name="Sanka R."/>
            <person name="Selengut J."/>
            <person name="DebRoy C."/>
            <person name="Feng P."/>
            <person name="Fratamico P.M."/>
            <person name="Kapur V."/>
            <person name="Kariyawasam S."/>
            <person name="Losada L."/>
            <person name="Nierman W.C."/>
            <person name="Nelson K."/>
        </authorList>
    </citation>
    <scope>NUCLEOTIDE SEQUENCE [LARGE SCALE GENOMIC DNA]</scope>
    <source>
        <strain evidence="2 3">97.0246</strain>
    </source>
</reference>
<gene>
    <name evidence="2" type="ORF">EC970246_5650</name>
</gene>
<evidence type="ECO:0000313" key="2">
    <source>
        <dbReference type="EMBL" id="EIG95535.1"/>
    </source>
</evidence>
<sequence length="65" mass="7517">MEPEDTTESPSSRTMALTPNQLELLQIFSAFPDAEQQEIIKELRNKKEAMEDLVARWLARQGRRA</sequence>
<proteinExistence type="predicted"/>
<protein>
    <submittedName>
        <fullName evidence="2">Transcriptional repressor DicA domain protein</fullName>
    </submittedName>
</protein>
<name>A0A8E0FSA6_ECOLX</name>
<evidence type="ECO:0000313" key="3">
    <source>
        <dbReference type="Proteomes" id="UP000004454"/>
    </source>
</evidence>
<dbReference type="Proteomes" id="UP000004454">
    <property type="component" value="Unassembled WGS sequence"/>
</dbReference>
<organism evidence="2 3">
    <name type="scientific">Escherichia coli 97.0246</name>
    <dbReference type="NCBI Taxonomy" id="869670"/>
    <lineage>
        <taxon>Bacteria</taxon>
        <taxon>Pseudomonadati</taxon>
        <taxon>Pseudomonadota</taxon>
        <taxon>Gammaproteobacteria</taxon>
        <taxon>Enterobacterales</taxon>
        <taxon>Enterobacteriaceae</taxon>
        <taxon>Escherichia</taxon>
    </lineage>
</organism>
<dbReference type="AlphaFoldDB" id="A0A8E0FSA6"/>
<feature type="coiled-coil region" evidence="1">
    <location>
        <begin position="33"/>
        <end position="60"/>
    </location>
</feature>
<accession>A0A8E0FSA6</accession>
<comment type="caution">
    <text evidence="2">The sequence shown here is derived from an EMBL/GenBank/DDBJ whole genome shotgun (WGS) entry which is preliminary data.</text>
</comment>
<keyword evidence="1" id="KW-0175">Coiled coil</keyword>